<feature type="non-terminal residue" evidence="2">
    <location>
        <position position="1"/>
    </location>
</feature>
<evidence type="ECO:0000313" key="3">
    <source>
        <dbReference type="Proteomes" id="UP000595437"/>
    </source>
</evidence>
<accession>A0A7T8HLI1</accession>
<dbReference type="EMBL" id="CP045892">
    <property type="protein sequence ID" value="QQP52249.1"/>
    <property type="molecule type" value="Genomic_DNA"/>
</dbReference>
<proteinExistence type="predicted"/>
<keyword evidence="3" id="KW-1185">Reference proteome</keyword>
<dbReference type="AlphaFoldDB" id="A0A7T8HLI1"/>
<organism evidence="2 3">
    <name type="scientific">Caligus rogercresseyi</name>
    <name type="common">Sea louse</name>
    <dbReference type="NCBI Taxonomy" id="217165"/>
    <lineage>
        <taxon>Eukaryota</taxon>
        <taxon>Metazoa</taxon>
        <taxon>Ecdysozoa</taxon>
        <taxon>Arthropoda</taxon>
        <taxon>Crustacea</taxon>
        <taxon>Multicrustacea</taxon>
        <taxon>Hexanauplia</taxon>
        <taxon>Copepoda</taxon>
        <taxon>Siphonostomatoida</taxon>
        <taxon>Caligidae</taxon>
        <taxon>Caligus</taxon>
    </lineage>
</organism>
<sequence length="94" mass="10738">EKQGNLEKELGPVPSTIKKRQCGNPRRTPEWPEPHAPEKPRDGTLQIPLIHRQRTEREERSDCCGVESFMEDDIELPACIRSSHPCKTRKAPAI</sequence>
<name>A0A7T8HLI1_CALRO</name>
<feature type="compositionally biased region" description="Basic and acidic residues" evidence="1">
    <location>
        <begin position="27"/>
        <end position="42"/>
    </location>
</feature>
<evidence type="ECO:0000313" key="2">
    <source>
        <dbReference type="EMBL" id="QQP52249.1"/>
    </source>
</evidence>
<feature type="compositionally biased region" description="Basic and acidic residues" evidence="1">
    <location>
        <begin position="1"/>
        <end position="10"/>
    </location>
</feature>
<evidence type="ECO:0000256" key="1">
    <source>
        <dbReference type="SAM" id="MobiDB-lite"/>
    </source>
</evidence>
<feature type="region of interest" description="Disordered" evidence="1">
    <location>
        <begin position="1"/>
        <end position="47"/>
    </location>
</feature>
<gene>
    <name evidence="2" type="ORF">FKW44_004341</name>
</gene>
<reference evidence="3" key="1">
    <citation type="submission" date="2021-01" db="EMBL/GenBank/DDBJ databases">
        <title>Caligus Genome Assembly.</title>
        <authorList>
            <person name="Gallardo-Escarate C."/>
        </authorList>
    </citation>
    <scope>NUCLEOTIDE SEQUENCE [LARGE SCALE GENOMIC DNA]</scope>
</reference>
<feature type="non-terminal residue" evidence="2">
    <location>
        <position position="94"/>
    </location>
</feature>
<dbReference type="Proteomes" id="UP000595437">
    <property type="component" value="Chromosome 3"/>
</dbReference>
<protein>
    <submittedName>
        <fullName evidence="2">Uncharacterized protein</fullName>
    </submittedName>
</protein>